<sequence>MSIFTRFQKNCETKESHTDEQLKTHYYKGTYNQIFDLVETLLRRDTRYVIDHVSKEHGELSVKLKGGKPCFYIITIVAVKPLEVAVDIHISTDAFSIFGSYPFLRNEVIVFYEKLNKIATFIGTGRSM</sequence>
<evidence type="ECO:0000313" key="2">
    <source>
        <dbReference type="Proteomes" id="UP000789845"/>
    </source>
</evidence>
<name>A0A9C7GAY3_9BACI</name>
<dbReference type="AlphaFoldDB" id="A0A9C7GAY3"/>
<organism evidence="1 2">
    <name type="scientific">Pseudoneobacillus rhizosphaerae</name>
    <dbReference type="NCBI Taxonomy" id="2880968"/>
    <lineage>
        <taxon>Bacteria</taxon>
        <taxon>Bacillati</taxon>
        <taxon>Bacillota</taxon>
        <taxon>Bacilli</taxon>
        <taxon>Bacillales</taxon>
        <taxon>Bacillaceae</taxon>
        <taxon>Pseudoneobacillus</taxon>
    </lineage>
</organism>
<dbReference type="RefSeq" id="WP_230497104.1">
    <property type="nucleotide sequence ID" value="NZ_CAKJTG010000013.1"/>
</dbReference>
<reference evidence="1" key="1">
    <citation type="submission" date="2021-10" db="EMBL/GenBank/DDBJ databases">
        <authorList>
            <person name="Criscuolo A."/>
        </authorList>
    </citation>
    <scope>NUCLEOTIDE SEQUENCE</scope>
    <source>
        <strain evidence="1">CIP111885</strain>
    </source>
</reference>
<dbReference type="EMBL" id="CAKJTG010000013">
    <property type="protein sequence ID" value="CAG9608860.1"/>
    <property type="molecule type" value="Genomic_DNA"/>
</dbReference>
<accession>A0A9C7GAY3</accession>
<gene>
    <name evidence="1" type="ORF">NEOCIP111885_02578</name>
</gene>
<protein>
    <recommendedName>
        <fullName evidence="3">Cytosolic protein</fullName>
    </recommendedName>
</protein>
<keyword evidence="2" id="KW-1185">Reference proteome</keyword>
<comment type="caution">
    <text evidence="1">The sequence shown here is derived from an EMBL/GenBank/DDBJ whole genome shotgun (WGS) entry which is preliminary data.</text>
</comment>
<proteinExistence type="predicted"/>
<dbReference type="Proteomes" id="UP000789845">
    <property type="component" value="Unassembled WGS sequence"/>
</dbReference>
<evidence type="ECO:0000313" key="1">
    <source>
        <dbReference type="EMBL" id="CAG9608860.1"/>
    </source>
</evidence>
<evidence type="ECO:0008006" key="3">
    <source>
        <dbReference type="Google" id="ProtNLM"/>
    </source>
</evidence>